<feature type="region of interest" description="Disordered" evidence="4">
    <location>
        <begin position="407"/>
        <end position="431"/>
    </location>
</feature>
<evidence type="ECO:0000256" key="3">
    <source>
        <dbReference type="PROSITE-ProRule" id="PRU00221"/>
    </source>
</evidence>
<organism evidence="5 6">
    <name type="scientific">Cinara cedri</name>
    <dbReference type="NCBI Taxonomy" id="506608"/>
    <lineage>
        <taxon>Eukaryota</taxon>
        <taxon>Metazoa</taxon>
        <taxon>Ecdysozoa</taxon>
        <taxon>Arthropoda</taxon>
        <taxon>Hexapoda</taxon>
        <taxon>Insecta</taxon>
        <taxon>Pterygota</taxon>
        <taxon>Neoptera</taxon>
        <taxon>Paraneoptera</taxon>
        <taxon>Hemiptera</taxon>
        <taxon>Sternorrhyncha</taxon>
        <taxon>Aphidomorpha</taxon>
        <taxon>Aphidoidea</taxon>
        <taxon>Aphididae</taxon>
        <taxon>Lachninae</taxon>
        <taxon>Cinara</taxon>
    </lineage>
</organism>
<evidence type="ECO:0000256" key="2">
    <source>
        <dbReference type="ARBA" id="ARBA00022737"/>
    </source>
</evidence>
<dbReference type="GO" id="GO:0080008">
    <property type="term" value="C:Cul4-RING E3 ubiquitin ligase complex"/>
    <property type="evidence" value="ECO:0007669"/>
    <property type="project" value="TreeGrafter"/>
</dbReference>
<proteinExistence type="predicted"/>
<keyword evidence="1 3" id="KW-0853">WD repeat</keyword>
<dbReference type="PANTHER" id="PTHR15574">
    <property type="entry name" value="WD REPEAT DOMAIN-CONTAINING FAMILY"/>
    <property type="match status" value="1"/>
</dbReference>
<feature type="repeat" description="WD" evidence="3">
    <location>
        <begin position="44"/>
        <end position="74"/>
    </location>
</feature>
<feature type="region of interest" description="Disordered" evidence="4">
    <location>
        <begin position="300"/>
        <end position="321"/>
    </location>
</feature>
<protein>
    <submittedName>
        <fullName evidence="5">WD40/YVTN repeat-like-containing domain,Anaphase-promoting complex subunit 4, WD40 domain,WD40 repeat,WD40</fullName>
    </submittedName>
</protein>
<dbReference type="GO" id="GO:0045944">
    <property type="term" value="P:positive regulation of transcription by RNA polymerase II"/>
    <property type="evidence" value="ECO:0007669"/>
    <property type="project" value="TreeGrafter"/>
</dbReference>
<keyword evidence="2" id="KW-0677">Repeat</keyword>
<evidence type="ECO:0000313" key="6">
    <source>
        <dbReference type="Proteomes" id="UP000325440"/>
    </source>
</evidence>
<dbReference type="EMBL" id="CABPRJ010000520">
    <property type="protein sequence ID" value="VVC30504.1"/>
    <property type="molecule type" value="Genomic_DNA"/>
</dbReference>
<dbReference type="OrthoDB" id="4869960at2759"/>
<feature type="repeat" description="WD" evidence="3">
    <location>
        <begin position="492"/>
        <end position="524"/>
    </location>
</feature>
<dbReference type="Proteomes" id="UP000325440">
    <property type="component" value="Unassembled WGS sequence"/>
</dbReference>
<gene>
    <name evidence="5" type="ORF">CINCED_3A016689</name>
</gene>
<accession>A0A5E4ME01</accession>
<name>A0A5E4ME01_9HEMI</name>
<evidence type="ECO:0000313" key="5">
    <source>
        <dbReference type="EMBL" id="VVC30504.1"/>
    </source>
</evidence>
<dbReference type="PROSITE" id="PS50082">
    <property type="entry name" value="WD_REPEATS_2"/>
    <property type="match status" value="2"/>
</dbReference>
<dbReference type="InterPro" id="IPR015943">
    <property type="entry name" value="WD40/YVTN_repeat-like_dom_sf"/>
</dbReference>
<dbReference type="GO" id="GO:0005737">
    <property type="term" value="C:cytoplasm"/>
    <property type="evidence" value="ECO:0007669"/>
    <property type="project" value="TreeGrafter"/>
</dbReference>
<keyword evidence="6" id="KW-1185">Reference proteome</keyword>
<feature type="compositionally biased region" description="Low complexity" evidence="4">
    <location>
        <begin position="309"/>
        <end position="320"/>
    </location>
</feature>
<dbReference type="InterPro" id="IPR045151">
    <property type="entry name" value="DCAF8"/>
</dbReference>
<evidence type="ECO:0000256" key="4">
    <source>
        <dbReference type="SAM" id="MobiDB-lite"/>
    </source>
</evidence>
<reference evidence="5 6" key="1">
    <citation type="submission" date="2019-08" db="EMBL/GenBank/DDBJ databases">
        <authorList>
            <person name="Alioto T."/>
            <person name="Alioto T."/>
            <person name="Gomez Garrido J."/>
        </authorList>
    </citation>
    <scope>NUCLEOTIDE SEQUENCE [LARGE SCALE GENOMIC DNA]</scope>
</reference>
<dbReference type="SMART" id="SM00320">
    <property type="entry name" value="WD40"/>
    <property type="match status" value="7"/>
</dbReference>
<evidence type="ECO:0000256" key="1">
    <source>
        <dbReference type="ARBA" id="ARBA00022574"/>
    </source>
</evidence>
<dbReference type="SUPFAM" id="SSF50978">
    <property type="entry name" value="WD40 repeat-like"/>
    <property type="match status" value="1"/>
</dbReference>
<dbReference type="InterPro" id="IPR036322">
    <property type="entry name" value="WD40_repeat_dom_sf"/>
</dbReference>
<dbReference type="InterPro" id="IPR001680">
    <property type="entry name" value="WD40_rpt"/>
</dbReference>
<dbReference type="AlphaFoldDB" id="A0A5E4ME01"/>
<sequence>MIQTNGMFRNVFFQPYNDKNNLKLQNSVKNSKHLVQRLALEKVLDQHNGCVNSLHWNETGSLLLSAGDDKTIIITNPYTYELIVHYKTQHKTNILCAKFLPTTDHRIISSGGDGSILSLDLKRLERTEFNFFNCHDGPCYELEVIPGEPNTFLSCSEDCTVRQFDLRSIDKCTKKNCIENILVDCGKAVSTIAINPIQPYQLAIATIDSVVRIVDRRKMIIHDPTQKITPEYSFTVPQLNHRSYRITSLSYSPDGRDMLASYANEEVYLFSLNKDPNTTAVANDFLENAPCPPPFRRIRLRGDWADTGPSSRPSESSMRSTMQSAVMTRMSDMLVHVFNTPSLRNGLMQNWRPNYSVFSSPLPDVIERSLNNFNNIEPRTPLENEQGEHSMEVGIESVVNENVSSNNIEQSASNSNNQRAPKRIKSKSTFESPGFDDNVPLLPLKGQYKGHRNARTLIKEAVFWGNNFIMSGSDCGHVFVWDRYTCEIVMLLTADAHVVNCVQPHPTRPILATSGIDHNVKLWSPLRGNNMFSQLQVDELVKRNKIMIEESKDTVTVSPSLIVRMLAYFNQLRRVPNGLPGFILETLEEYSLQGPEWQ</sequence>
<dbReference type="Gene3D" id="2.130.10.10">
    <property type="entry name" value="YVTN repeat-like/Quinoprotein amine dehydrogenase"/>
    <property type="match status" value="2"/>
</dbReference>
<dbReference type="Pfam" id="PF00400">
    <property type="entry name" value="WD40"/>
    <property type="match status" value="2"/>
</dbReference>
<dbReference type="PANTHER" id="PTHR15574:SF39">
    <property type="entry name" value="DDB1- AND CUL4-ASSOCIATED FACTOR 6"/>
    <property type="match status" value="1"/>
</dbReference>